<gene>
    <name evidence="1" type="ORF">CFN78_14330</name>
</gene>
<reference evidence="1 2" key="1">
    <citation type="submission" date="2017-07" db="EMBL/GenBank/DDBJ databases">
        <title>Amycolatopsis antarcticus sp. nov., isolated from the surface of an Antarcticus brown macroalga.</title>
        <authorList>
            <person name="Wang J."/>
            <person name="Leiva S."/>
            <person name="Huang J."/>
            <person name="Huang Y."/>
        </authorList>
    </citation>
    <scope>NUCLEOTIDE SEQUENCE [LARGE SCALE GENOMIC DNA]</scope>
    <source>
        <strain evidence="1 2">AU-G6</strain>
    </source>
</reference>
<dbReference type="EMBL" id="NKYE01000007">
    <property type="protein sequence ID" value="OZM72786.1"/>
    <property type="molecule type" value="Genomic_DNA"/>
</dbReference>
<dbReference type="OrthoDB" id="34459at2"/>
<comment type="caution">
    <text evidence="1">The sequence shown here is derived from an EMBL/GenBank/DDBJ whole genome shotgun (WGS) entry which is preliminary data.</text>
</comment>
<evidence type="ECO:0000313" key="1">
    <source>
        <dbReference type="EMBL" id="OZM72786.1"/>
    </source>
</evidence>
<dbReference type="AlphaFoldDB" id="A0A263D5N4"/>
<organism evidence="1 2">
    <name type="scientific">Amycolatopsis antarctica</name>
    <dbReference type="NCBI Taxonomy" id="1854586"/>
    <lineage>
        <taxon>Bacteria</taxon>
        <taxon>Bacillati</taxon>
        <taxon>Actinomycetota</taxon>
        <taxon>Actinomycetes</taxon>
        <taxon>Pseudonocardiales</taxon>
        <taxon>Pseudonocardiaceae</taxon>
        <taxon>Amycolatopsis</taxon>
    </lineage>
</organism>
<keyword evidence="2" id="KW-1185">Reference proteome</keyword>
<proteinExistence type="predicted"/>
<dbReference type="Proteomes" id="UP000242444">
    <property type="component" value="Unassembled WGS sequence"/>
</dbReference>
<sequence length="102" mass="11413">MGDHGGMPEHTADGRYVVIDGRRWRATDPDIPEDVAARLRSLLMSARRDVGTAKRAGDAEAEQQARDRVHAAKVALGERGTPWWEQTAAQRRRRWEGVLPDA</sequence>
<accession>A0A263D5N4</accession>
<name>A0A263D5N4_9PSEU</name>
<evidence type="ECO:0008006" key="3">
    <source>
        <dbReference type="Google" id="ProtNLM"/>
    </source>
</evidence>
<evidence type="ECO:0000313" key="2">
    <source>
        <dbReference type="Proteomes" id="UP000242444"/>
    </source>
</evidence>
<protein>
    <recommendedName>
        <fullName evidence="3">Biopolymer transporter Tol</fullName>
    </recommendedName>
</protein>
<dbReference type="InParanoid" id="A0A263D5N4"/>